<dbReference type="Pfam" id="PF25852">
    <property type="entry name" value="DUF6242_C"/>
    <property type="match status" value="1"/>
</dbReference>
<gene>
    <name evidence="3" type="ordered locus">Bache_0321</name>
</gene>
<feature type="domain" description="DUF6242" evidence="1">
    <location>
        <begin position="34"/>
        <end position="135"/>
    </location>
</feature>
<dbReference type="STRING" id="693979.Bache_0321"/>
<sequence>MRIKFLSVIVVFLIVSIALSSCLKSDDNYELSSDAIVHAFGIDTIHGKYYKFTIDQLNRLIYNKDSLPVGSDTIIDRILIDTMTVSGWITSGLTDTLFLTKDSVNLLPAMNNDGGMKFKIHAPDGVTTRDYTLKVNVHMQDPDSLVWKNMKDEGSIFSNAVTQGTQRSVILNNELLVYTSNTTAYKTSTELYKYGWSELAVANLPSDAKLTSVINFQNKLYMITESGELYSSTYGATWEKGSSVSPMKALIACFPKNDTDDTAATMVGIHKSSDGTNHFCTTKDGITWSTAEKVPDGFPMENIYSTILTTANGVNKAVVVGMPSGSDNKTTPWFSMNGEGWASLATTSNSYYPGMTDPSIMYYGGTFYGFGGELDAIYSSVAGIAWYKTKKKFLLPAEFKNKGAYSMTIDKDNFIWIVFGGNNTKNEVWRGRLNRLGFKEQ</sequence>
<evidence type="ECO:0000259" key="1">
    <source>
        <dbReference type="Pfam" id="PF19755"/>
    </source>
</evidence>
<dbReference type="PROSITE" id="PS51257">
    <property type="entry name" value="PROKAR_LIPOPROTEIN"/>
    <property type="match status" value="1"/>
</dbReference>
<dbReference type="Pfam" id="PF19755">
    <property type="entry name" value="DUF6242"/>
    <property type="match status" value="1"/>
</dbReference>
<dbReference type="InterPro" id="IPR058667">
    <property type="entry name" value="DUF6242_C"/>
</dbReference>
<dbReference type="eggNOG" id="COG1621">
    <property type="taxonomic scope" value="Bacteria"/>
</dbReference>
<dbReference type="RefSeq" id="WP_013545967.1">
    <property type="nucleotide sequence ID" value="NC_014933.1"/>
</dbReference>
<dbReference type="OrthoDB" id="1078890at2"/>
<evidence type="ECO:0008006" key="5">
    <source>
        <dbReference type="Google" id="ProtNLM"/>
    </source>
</evidence>
<proteinExistence type="predicted"/>
<dbReference type="KEGG" id="bhl:Bache_0321"/>
<accession>E6SUD2</accession>
<evidence type="ECO:0000313" key="3">
    <source>
        <dbReference type="EMBL" id="ADV42350.1"/>
    </source>
</evidence>
<dbReference type="PATRIC" id="fig|693979.3.peg.348"/>
<evidence type="ECO:0000313" key="4">
    <source>
        <dbReference type="Proteomes" id="UP000008630"/>
    </source>
</evidence>
<dbReference type="AlphaFoldDB" id="E6SUD2"/>
<keyword evidence="4" id="KW-1185">Reference proteome</keyword>
<reference evidence="3 4" key="2">
    <citation type="journal article" date="2011" name="Stand. Genomic Sci.">
        <title>Complete genome sequence of Bacteroides helcogenes type strain (P 36-108).</title>
        <authorList>
            <person name="Pati A."/>
            <person name="Gronow S."/>
            <person name="Zeytun A."/>
            <person name="Lapidus A."/>
            <person name="Nolan M."/>
            <person name="Hammon N."/>
            <person name="Deshpande S."/>
            <person name="Cheng J.F."/>
            <person name="Tapia R."/>
            <person name="Han C."/>
            <person name="Goodwin L."/>
            <person name="Pitluck S."/>
            <person name="Liolios K."/>
            <person name="Pagani I."/>
            <person name="Ivanova N."/>
            <person name="Mavromatis K."/>
            <person name="Chen A."/>
            <person name="Palaniappan K."/>
            <person name="Land M."/>
            <person name="Hauser L."/>
            <person name="Chang Y.J."/>
            <person name="Jeffries C.D."/>
            <person name="Detter J.C."/>
            <person name="Brambilla E."/>
            <person name="Rohde M."/>
            <person name="Goker M."/>
            <person name="Woyke T."/>
            <person name="Bristow J."/>
            <person name="Eisen J.A."/>
            <person name="Markowitz V."/>
            <person name="Hugenholtz P."/>
            <person name="Kyrpides N.C."/>
            <person name="Klenk H.P."/>
            <person name="Lucas S."/>
        </authorList>
    </citation>
    <scope>NUCLEOTIDE SEQUENCE [LARGE SCALE GENOMIC DNA]</scope>
    <source>
        <strain evidence="4">ATCC 35417 / DSM 20613 / JCM 6297 / CCUG 15421 / P 36-108</strain>
    </source>
</reference>
<reference key="1">
    <citation type="submission" date="2010-11" db="EMBL/GenBank/DDBJ databases">
        <title>The complete genome of Bacteroides helcogenes P 36-108.</title>
        <authorList>
            <consortium name="US DOE Joint Genome Institute (JGI-PGF)"/>
            <person name="Lucas S."/>
            <person name="Copeland A."/>
            <person name="Lapidus A."/>
            <person name="Bruce D."/>
            <person name="Goodwin L."/>
            <person name="Pitluck S."/>
            <person name="Kyrpides N."/>
            <person name="Mavromatis K."/>
            <person name="Ivanova N."/>
            <person name="Zeytun A."/>
            <person name="Brettin T."/>
            <person name="Detter J.C."/>
            <person name="Tapia R."/>
            <person name="Han C."/>
            <person name="Land M."/>
            <person name="Hauser L."/>
            <person name="Markowitz V."/>
            <person name="Cheng J.-F."/>
            <person name="Hugenholtz P."/>
            <person name="Woyke T."/>
            <person name="Wu D."/>
            <person name="Gronow S."/>
            <person name="Wellnitz S."/>
            <person name="Brambilla E."/>
            <person name="Klenk H.-P."/>
            <person name="Eisen J.A."/>
        </authorList>
    </citation>
    <scope>NUCLEOTIDE SEQUENCE</scope>
    <source>
        <strain>P 36-108</strain>
    </source>
</reference>
<dbReference type="HOGENOM" id="CLU_042770_1_0_10"/>
<dbReference type="EMBL" id="CP002352">
    <property type="protein sequence ID" value="ADV42350.1"/>
    <property type="molecule type" value="Genomic_DNA"/>
</dbReference>
<protein>
    <recommendedName>
        <fullName evidence="5">Lipoprotein</fullName>
    </recommendedName>
</protein>
<dbReference type="Proteomes" id="UP000008630">
    <property type="component" value="Chromosome"/>
</dbReference>
<dbReference type="SUPFAM" id="SSF110296">
    <property type="entry name" value="Oligoxyloglucan reducing end-specific cellobiohydrolase"/>
    <property type="match status" value="1"/>
</dbReference>
<feature type="domain" description="DUF6242" evidence="2">
    <location>
        <begin position="141"/>
        <end position="441"/>
    </location>
</feature>
<dbReference type="InterPro" id="IPR046209">
    <property type="entry name" value="DUF6242_N"/>
</dbReference>
<evidence type="ECO:0000259" key="2">
    <source>
        <dbReference type="Pfam" id="PF25852"/>
    </source>
</evidence>
<organism evidence="3 4">
    <name type="scientific">Bacteroides helcogenes (strain ATCC 35417 / DSM 20613 / JCM 6297 / CCUG 15421 / P 36-108)</name>
    <dbReference type="NCBI Taxonomy" id="693979"/>
    <lineage>
        <taxon>Bacteria</taxon>
        <taxon>Pseudomonadati</taxon>
        <taxon>Bacteroidota</taxon>
        <taxon>Bacteroidia</taxon>
        <taxon>Bacteroidales</taxon>
        <taxon>Bacteroidaceae</taxon>
        <taxon>Bacteroides</taxon>
    </lineage>
</organism>
<name>E6SUD2_BACT6</name>